<accession>A0A2Z2KMA9</accession>
<dbReference type="SUPFAM" id="SSF53822">
    <property type="entry name" value="Periplasmic binding protein-like I"/>
    <property type="match status" value="1"/>
</dbReference>
<organism evidence="5 6">
    <name type="scientific">Paenibacillus donghaensis</name>
    <dbReference type="NCBI Taxonomy" id="414771"/>
    <lineage>
        <taxon>Bacteria</taxon>
        <taxon>Bacillati</taxon>
        <taxon>Bacillota</taxon>
        <taxon>Bacilli</taxon>
        <taxon>Bacillales</taxon>
        <taxon>Paenibacillaceae</taxon>
        <taxon>Paenibacillus</taxon>
    </lineage>
</organism>
<evidence type="ECO:0000313" key="5">
    <source>
        <dbReference type="EMBL" id="ASA19768.1"/>
    </source>
</evidence>
<gene>
    <name evidence="5" type="ORF">B9T62_02445</name>
</gene>
<dbReference type="Gene3D" id="3.40.50.2300">
    <property type="match status" value="2"/>
</dbReference>
<dbReference type="InterPro" id="IPR046335">
    <property type="entry name" value="LacI/GalR-like_sensor"/>
</dbReference>
<dbReference type="Pfam" id="PF13377">
    <property type="entry name" value="Peripla_BP_3"/>
    <property type="match status" value="1"/>
</dbReference>
<dbReference type="GO" id="GO:0003700">
    <property type="term" value="F:DNA-binding transcription factor activity"/>
    <property type="evidence" value="ECO:0007669"/>
    <property type="project" value="TreeGrafter"/>
</dbReference>
<keyword evidence="3" id="KW-0804">Transcription</keyword>
<evidence type="ECO:0000256" key="3">
    <source>
        <dbReference type="ARBA" id="ARBA00023163"/>
    </source>
</evidence>
<proteinExistence type="predicted"/>
<dbReference type="Proteomes" id="UP000249890">
    <property type="component" value="Chromosome"/>
</dbReference>
<protein>
    <recommendedName>
        <fullName evidence="4">Transcriptional regulator LacI/GalR-like sensor domain-containing protein</fullName>
    </recommendedName>
</protein>
<evidence type="ECO:0000259" key="4">
    <source>
        <dbReference type="Pfam" id="PF13377"/>
    </source>
</evidence>
<dbReference type="GO" id="GO:0000976">
    <property type="term" value="F:transcription cis-regulatory region binding"/>
    <property type="evidence" value="ECO:0007669"/>
    <property type="project" value="TreeGrafter"/>
</dbReference>
<evidence type="ECO:0000313" key="6">
    <source>
        <dbReference type="Proteomes" id="UP000249890"/>
    </source>
</evidence>
<dbReference type="PANTHER" id="PTHR30146:SF105">
    <property type="entry name" value="CATABOLITE CONTROL PROTEIN B"/>
    <property type="match status" value="1"/>
</dbReference>
<name>A0A2Z2KMA9_9BACL</name>
<evidence type="ECO:0000256" key="2">
    <source>
        <dbReference type="ARBA" id="ARBA00023125"/>
    </source>
</evidence>
<dbReference type="PANTHER" id="PTHR30146">
    <property type="entry name" value="LACI-RELATED TRANSCRIPTIONAL REPRESSOR"/>
    <property type="match status" value="1"/>
</dbReference>
<dbReference type="OrthoDB" id="9798934at2"/>
<dbReference type="AlphaFoldDB" id="A0A2Z2KMA9"/>
<keyword evidence="2" id="KW-0238">DNA-binding</keyword>
<keyword evidence="1" id="KW-0805">Transcription regulation</keyword>
<keyword evidence="6" id="KW-1185">Reference proteome</keyword>
<reference evidence="5 6" key="1">
    <citation type="submission" date="2017-06" db="EMBL/GenBank/DDBJ databases">
        <title>Complete genome sequence of Paenibacillus donghaensis KCTC 13049T isolated from East Sea sediment, South Korea.</title>
        <authorList>
            <person name="Jung B.K."/>
            <person name="Hong S.-J."/>
            <person name="Shin J.-H."/>
        </authorList>
    </citation>
    <scope>NUCLEOTIDE SEQUENCE [LARGE SCALE GENOMIC DNA]</scope>
    <source>
        <strain evidence="5 6">KCTC 13049</strain>
    </source>
</reference>
<feature type="domain" description="Transcriptional regulator LacI/GalR-like sensor" evidence="4">
    <location>
        <begin position="25"/>
        <end position="124"/>
    </location>
</feature>
<dbReference type="KEGG" id="pdh:B9T62_02445"/>
<sequence>MAQYLLPIAEKWYYSSVYSLRYGEQVVQRLVAAKNRPQAVLCANDWVAAGVLSEARRQSLSVPGELAIVGFDNSELSRTLGITTIYNPISSQARNSFRLMTPKLIGRNLELQPMTFRLVERETT</sequence>
<dbReference type="InterPro" id="IPR028082">
    <property type="entry name" value="Peripla_BP_I"/>
</dbReference>
<evidence type="ECO:0000256" key="1">
    <source>
        <dbReference type="ARBA" id="ARBA00023015"/>
    </source>
</evidence>
<dbReference type="EMBL" id="CP021780">
    <property type="protein sequence ID" value="ASA19768.1"/>
    <property type="molecule type" value="Genomic_DNA"/>
</dbReference>